<proteinExistence type="predicted"/>
<dbReference type="EMBL" id="RYZH01000083">
    <property type="protein sequence ID" value="RUL81819.1"/>
    <property type="molecule type" value="Genomic_DNA"/>
</dbReference>
<reference evidence="2 3" key="1">
    <citation type="submission" date="2018-12" db="EMBL/GenBank/DDBJ databases">
        <authorList>
            <person name="Toschakov S.V."/>
        </authorList>
    </citation>
    <scope>NUCLEOTIDE SEQUENCE [LARGE SCALE GENOMIC DNA]</scope>
    <source>
        <strain evidence="2 3">GM2012</strain>
    </source>
</reference>
<dbReference type="OrthoDB" id="9791898at2"/>
<dbReference type="InterPro" id="IPR041494">
    <property type="entry name" value="PIN7"/>
</dbReference>
<evidence type="ECO:0000313" key="2">
    <source>
        <dbReference type="EMBL" id="RUL81819.1"/>
    </source>
</evidence>
<dbReference type="AlphaFoldDB" id="A0A432MCE8"/>
<dbReference type="Proteomes" id="UP000280296">
    <property type="component" value="Unassembled WGS sequence"/>
</dbReference>
<protein>
    <recommendedName>
        <fullName evidence="1">PIN-like domain-containing protein</fullName>
    </recommendedName>
</protein>
<evidence type="ECO:0000313" key="3">
    <source>
        <dbReference type="Proteomes" id="UP000280296"/>
    </source>
</evidence>
<reference evidence="2 3" key="2">
    <citation type="submission" date="2019-01" db="EMBL/GenBank/DDBJ databases">
        <title>Tautonia sociabilis, a novel thermotolerant planctomycete of Isosphaeraceae family, isolated from a 4000 m deep subterranean habitat.</title>
        <authorList>
            <person name="Kovaleva O.L."/>
            <person name="Elcheninov A.G."/>
            <person name="Van Heerden E."/>
            <person name="Toshchakov S.V."/>
            <person name="Novikov A."/>
            <person name="Bonch-Osmolovskaya E.A."/>
            <person name="Kublanov I.V."/>
        </authorList>
    </citation>
    <scope>NUCLEOTIDE SEQUENCE [LARGE SCALE GENOMIC DNA]</scope>
    <source>
        <strain evidence="2 3">GM2012</strain>
    </source>
</reference>
<sequence length="197" mass="21530">MRTNSVLVDFGNVQPRSFSRLQDDCFRLLVFVGASQARLPFEVAASVQRMGCRAEYVKVAGSGPNALDLHIAYCIGVLSTTDPEGYFHIISKDAGFDPLIRHLRGNRIRAGRVAAIEEIPLIRGTIISEWVSLTRERLTKMKAARPRSIEALRKTIAVSFNGSRSEGEIEAVIGGLKEQGYLAVEGEAVSYPVVVPG</sequence>
<accession>A0A432MCE8</accession>
<keyword evidence="3" id="KW-1185">Reference proteome</keyword>
<name>A0A432MCE8_9BACT</name>
<feature type="domain" description="PIN-like" evidence="1">
    <location>
        <begin position="7"/>
        <end position="104"/>
    </location>
</feature>
<comment type="caution">
    <text evidence="2">The sequence shown here is derived from an EMBL/GenBank/DDBJ whole genome shotgun (WGS) entry which is preliminary data.</text>
</comment>
<evidence type="ECO:0000259" key="1">
    <source>
        <dbReference type="Pfam" id="PF18475"/>
    </source>
</evidence>
<dbReference type="RefSeq" id="WP_126728093.1">
    <property type="nucleotide sequence ID" value="NZ_RYZH01000083.1"/>
</dbReference>
<organism evidence="2 3">
    <name type="scientific">Tautonia sociabilis</name>
    <dbReference type="NCBI Taxonomy" id="2080755"/>
    <lineage>
        <taxon>Bacteria</taxon>
        <taxon>Pseudomonadati</taxon>
        <taxon>Planctomycetota</taxon>
        <taxon>Planctomycetia</taxon>
        <taxon>Isosphaerales</taxon>
        <taxon>Isosphaeraceae</taxon>
        <taxon>Tautonia</taxon>
    </lineage>
</organism>
<gene>
    <name evidence="2" type="ORF">TsocGM_24495</name>
</gene>
<dbReference type="Pfam" id="PF18475">
    <property type="entry name" value="PIN7"/>
    <property type="match status" value="1"/>
</dbReference>